<dbReference type="AlphaFoldDB" id="A0A059C2J1"/>
<evidence type="ECO:0000313" key="3">
    <source>
        <dbReference type="EMBL" id="KCW72429.1"/>
    </source>
</evidence>
<keyword evidence="1" id="KW-0106">Calcium</keyword>
<dbReference type="InterPro" id="IPR011992">
    <property type="entry name" value="EF-hand-dom_pair"/>
</dbReference>
<dbReference type="SUPFAM" id="SSF47473">
    <property type="entry name" value="EF-hand"/>
    <property type="match status" value="1"/>
</dbReference>
<dbReference type="PROSITE" id="PS00018">
    <property type="entry name" value="EF_HAND_1"/>
    <property type="match status" value="1"/>
</dbReference>
<dbReference type="InterPro" id="IPR018247">
    <property type="entry name" value="EF_Hand_1_Ca_BS"/>
</dbReference>
<reference evidence="3" key="1">
    <citation type="submission" date="2013-07" db="EMBL/GenBank/DDBJ databases">
        <title>The genome of Eucalyptus grandis.</title>
        <authorList>
            <person name="Schmutz J."/>
            <person name="Hayes R."/>
            <person name="Myburg A."/>
            <person name="Tuskan G."/>
            <person name="Grattapaglia D."/>
            <person name="Rokhsar D.S."/>
        </authorList>
    </citation>
    <scope>NUCLEOTIDE SEQUENCE</scope>
    <source>
        <tissue evidence="3">Leaf extractions</tissue>
    </source>
</reference>
<dbReference type="PANTHER" id="PTHR46971">
    <property type="entry name" value="CALCINEURIN B SUBUNIT (PROTEIN PHOSPHATASE 2B REGULATORY SUBUNIT)-LIKE PROTEIN"/>
    <property type="match status" value="1"/>
</dbReference>
<proteinExistence type="predicted"/>
<protein>
    <recommendedName>
        <fullName evidence="2">EF-hand domain-containing protein</fullName>
    </recommendedName>
</protein>
<dbReference type="STRING" id="71139.A0A059C2J1"/>
<dbReference type="Gramene" id="KCW72429">
    <property type="protein sequence ID" value="KCW72429"/>
    <property type="gene ID" value="EUGRSUZ_E00875"/>
</dbReference>
<dbReference type="GO" id="GO:0005509">
    <property type="term" value="F:calcium ion binding"/>
    <property type="evidence" value="ECO:0007669"/>
    <property type="project" value="InterPro"/>
</dbReference>
<feature type="domain" description="EF-hand" evidence="2">
    <location>
        <begin position="15"/>
        <end position="50"/>
    </location>
</feature>
<organism evidence="3">
    <name type="scientific">Eucalyptus grandis</name>
    <name type="common">Flooded gum</name>
    <dbReference type="NCBI Taxonomy" id="71139"/>
    <lineage>
        <taxon>Eukaryota</taxon>
        <taxon>Viridiplantae</taxon>
        <taxon>Streptophyta</taxon>
        <taxon>Embryophyta</taxon>
        <taxon>Tracheophyta</taxon>
        <taxon>Spermatophyta</taxon>
        <taxon>Magnoliopsida</taxon>
        <taxon>eudicotyledons</taxon>
        <taxon>Gunneridae</taxon>
        <taxon>Pentapetalae</taxon>
        <taxon>rosids</taxon>
        <taxon>malvids</taxon>
        <taxon>Myrtales</taxon>
        <taxon>Myrtaceae</taxon>
        <taxon>Myrtoideae</taxon>
        <taxon>Eucalypteae</taxon>
        <taxon>Eucalyptus</taxon>
    </lineage>
</organism>
<gene>
    <name evidence="3" type="ORF">EUGRSUZ_E00875</name>
</gene>
<dbReference type="PROSITE" id="PS50222">
    <property type="entry name" value="EF_HAND_2"/>
    <property type="match status" value="1"/>
</dbReference>
<dbReference type="InParanoid" id="A0A059C2J1"/>
<evidence type="ECO:0000256" key="1">
    <source>
        <dbReference type="ARBA" id="ARBA00022837"/>
    </source>
</evidence>
<dbReference type="PANTHER" id="PTHR46971:SF1">
    <property type="entry name" value="CALCINEURIN B SUBUNIT (PROTEIN PHOSPHATASE 2B REGULATORY SUBUNIT)-LIKE PROTEIN"/>
    <property type="match status" value="1"/>
</dbReference>
<dbReference type="Gene3D" id="1.10.238.10">
    <property type="entry name" value="EF-hand"/>
    <property type="match status" value="1"/>
</dbReference>
<accession>A0A059C2J1</accession>
<dbReference type="InterPro" id="IPR002048">
    <property type="entry name" value="EF_hand_dom"/>
</dbReference>
<name>A0A059C2J1_EUCGR</name>
<dbReference type="EMBL" id="KK198757">
    <property type="protein sequence ID" value="KCW72429.1"/>
    <property type="molecule type" value="Genomic_DNA"/>
</dbReference>
<evidence type="ECO:0000259" key="2">
    <source>
        <dbReference type="PROSITE" id="PS50222"/>
    </source>
</evidence>
<sequence length="78" mass="9037">MGNASSMLTQYGIEEVQDHCHNLWVLCDQDRNGKVSFNDILEALRDLSGLFMSNEQREQVLVQVLKEVGYTRELREVH</sequence>